<reference evidence="2" key="1">
    <citation type="submission" date="2023-03" db="EMBL/GenBank/DDBJ databases">
        <title>Massive genome expansion in bonnet fungi (Mycena s.s.) driven by repeated elements and novel gene families across ecological guilds.</title>
        <authorList>
            <consortium name="Lawrence Berkeley National Laboratory"/>
            <person name="Harder C.B."/>
            <person name="Miyauchi S."/>
            <person name="Viragh M."/>
            <person name="Kuo A."/>
            <person name="Thoen E."/>
            <person name="Andreopoulos B."/>
            <person name="Lu D."/>
            <person name="Skrede I."/>
            <person name="Drula E."/>
            <person name="Henrissat B."/>
            <person name="Morin E."/>
            <person name="Kohler A."/>
            <person name="Barry K."/>
            <person name="LaButti K."/>
            <person name="Morin E."/>
            <person name="Salamov A."/>
            <person name="Lipzen A."/>
            <person name="Mereny Z."/>
            <person name="Hegedus B."/>
            <person name="Baldrian P."/>
            <person name="Stursova M."/>
            <person name="Weitz H."/>
            <person name="Taylor A."/>
            <person name="Grigoriev I.V."/>
            <person name="Nagy L.G."/>
            <person name="Martin F."/>
            <person name="Kauserud H."/>
        </authorList>
    </citation>
    <scope>NUCLEOTIDE SEQUENCE</scope>
    <source>
        <strain evidence="2">CBHHK200</strain>
    </source>
</reference>
<feature type="region of interest" description="Disordered" evidence="1">
    <location>
        <begin position="50"/>
        <end position="84"/>
    </location>
</feature>
<gene>
    <name evidence="2" type="ORF">C8F04DRAFT_1253498</name>
</gene>
<sequence>MSRHLKFTKLDVFTSTPYVGNPLAIVHLTSTIQLSQAEKLLIARNSISPRRSSCMSPTRTRTPRPRCHSRGIPPSERGSSSSRVRLGRETVTLRAKAGDIPSYAGHQVASACKCRSTFRAHGAFPIPEVKDGQPRLADADYVNGLAGAEQVVSLVKGNTFVLIPVASTAALSRAQAYPKSLALPKTPLPR</sequence>
<proteinExistence type="predicted"/>
<organism evidence="2 3">
    <name type="scientific">Mycena alexandri</name>
    <dbReference type="NCBI Taxonomy" id="1745969"/>
    <lineage>
        <taxon>Eukaryota</taxon>
        <taxon>Fungi</taxon>
        <taxon>Dikarya</taxon>
        <taxon>Basidiomycota</taxon>
        <taxon>Agaricomycotina</taxon>
        <taxon>Agaricomycetes</taxon>
        <taxon>Agaricomycetidae</taxon>
        <taxon>Agaricales</taxon>
        <taxon>Marasmiineae</taxon>
        <taxon>Mycenaceae</taxon>
        <taxon>Mycena</taxon>
    </lineage>
</organism>
<name>A0AAD6T7T2_9AGAR</name>
<feature type="compositionally biased region" description="Low complexity" evidence="1">
    <location>
        <begin position="70"/>
        <end position="84"/>
    </location>
</feature>
<dbReference type="SUPFAM" id="SSF54506">
    <property type="entry name" value="Diaminopimelate epimerase-like"/>
    <property type="match status" value="1"/>
</dbReference>
<dbReference type="AlphaFoldDB" id="A0AAD6T7T2"/>
<protein>
    <submittedName>
        <fullName evidence="2">Uncharacterized protein</fullName>
    </submittedName>
</protein>
<evidence type="ECO:0000313" key="3">
    <source>
        <dbReference type="Proteomes" id="UP001218188"/>
    </source>
</evidence>
<feature type="compositionally biased region" description="Low complexity" evidence="1">
    <location>
        <begin position="50"/>
        <end position="60"/>
    </location>
</feature>
<dbReference type="EMBL" id="JARJCM010000019">
    <property type="protein sequence ID" value="KAJ7040993.1"/>
    <property type="molecule type" value="Genomic_DNA"/>
</dbReference>
<dbReference type="Proteomes" id="UP001218188">
    <property type="component" value="Unassembled WGS sequence"/>
</dbReference>
<keyword evidence="3" id="KW-1185">Reference proteome</keyword>
<accession>A0AAD6T7T2</accession>
<evidence type="ECO:0000256" key="1">
    <source>
        <dbReference type="SAM" id="MobiDB-lite"/>
    </source>
</evidence>
<evidence type="ECO:0000313" key="2">
    <source>
        <dbReference type="EMBL" id="KAJ7040993.1"/>
    </source>
</evidence>
<comment type="caution">
    <text evidence="2">The sequence shown here is derived from an EMBL/GenBank/DDBJ whole genome shotgun (WGS) entry which is preliminary data.</text>
</comment>
<dbReference type="Gene3D" id="3.10.310.10">
    <property type="entry name" value="Diaminopimelate Epimerase, Chain A, domain 1"/>
    <property type="match status" value="1"/>
</dbReference>